<feature type="domain" description="Kinesin motor" evidence="3">
    <location>
        <begin position="4"/>
        <end position="342"/>
    </location>
</feature>
<dbReference type="STRING" id="983966.A0A1E4S563"/>
<evidence type="ECO:0000313" key="5">
    <source>
        <dbReference type="Proteomes" id="UP000094389"/>
    </source>
</evidence>
<dbReference type="EMBL" id="KV453927">
    <property type="protein sequence ID" value="ODV74659.1"/>
    <property type="molecule type" value="Genomic_DNA"/>
</dbReference>
<organism evidence="4 5">
    <name type="scientific">Cyberlindnera jadinii (strain ATCC 18201 / CBS 1600 / BCRC 20928 / JCM 3617 / NBRC 0987 / NRRL Y-1542)</name>
    <name type="common">Torula yeast</name>
    <name type="synonym">Candida utilis</name>
    <dbReference type="NCBI Taxonomy" id="983966"/>
    <lineage>
        <taxon>Eukaryota</taxon>
        <taxon>Fungi</taxon>
        <taxon>Dikarya</taxon>
        <taxon>Ascomycota</taxon>
        <taxon>Saccharomycotina</taxon>
        <taxon>Saccharomycetes</taxon>
        <taxon>Phaffomycetales</taxon>
        <taxon>Phaffomycetaceae</taxon>
        <taxon>Cyberlindnera</taxon>
    </lineage>
</organism>
<dbReference type="AlphaFoldDB" id="A0A1E4S563"/>
<dbReference type="InterPro" id="IPR027417">
    <property type="entry name" value="P-loop_NTPase"/>
</dbReference>
<feature type="binding site" evidence="1">
    <location>
        <begin position="102"/>
        <end position="109"/>
    </location>
    <ligand>
        <name>ATP</name>
        <dbReference type="ChEBI" id="CHEBI:30616"/>
    </ligand>
</feature>
<keyword evidence="1" id="KW-0547">Nucleotide-binding</keyword>
<keyword evidence="1" id="KW-0505">Motor protein</keyword>
<accession>A0A1E4S563</accession>
<dbReference type="OMA" id="RICQVRW"/>
<dbReference type="GO" id="GO:0003777">
    <property type="term" value="F:microtubule motor activity"/>
    <property type="evidence" value="ECO:0007669"/>
    <property type="project" value="InterPro"/>
</dbReference>
<keyword evidence="5" id="KW-1185">Reference proteome</keyword>
<dbReference type="Gene3D" id="3.40.850.10">
    <property type="entry name" value="Kinesin motor domain"/>
    <property type="match status" value="1"/>
</dbReference>
<dbReference type="RefSeq" id="XP_020071698.1">
    <property type="nucleotide sequence ID" value="XM_020217806.1"/>
</dbReference>
<comment type="similarity">
    <text evidence="1">Belongs to the TRAFAC class myosin-kinesin ATPase superfamily. Kinesin family.</text>
</comment>
<dbReference type="InterPro" id="IPR001752">
    <property type="entry name" value="Kinesin_motor_dom"/>
</dbReference>
<evidence type="ECO:0000256" key="1">
    <source>
        <dbReference type="PROSITE-ProRule" id="PRU00283"/>
    </source>
</evidence>
<dbReference type="GO" id="GO:0007018">
    <property type="term" value="P:microtubule-based movement"/>
    <property type="evidence" value="ECO:0007669"/>
    <property type="project" value="InterPro"/>
</dbReference>
<dbReference type="InterPro" id="IPR036961">
    <property type="entry name" value="Kinesin_motor_dom_sf"/>
</dbReference>
<dbReference type="SMART" id="SM00129">
    <property type="entry name" value="KISc"/>
    <property type="match status" value="1"/>
</dbReference>
<dbReference type="PROSITE" id="PS50067">
    <property type="entry name" value="KINESIN_MOTOR_2"/>
    <property type="match status" value="1"/>
</dbReference>
<evidence type="ECO:0000313" key="4">
    <source>
        <dbReference type="EMBL" id="ODV74659.1"/>
    </source>
</evidence>
<proteinExistence type="inferred from homology"/>
<gene>
    <name evidence="4" type="ORF">CYBJADRAFT_59963</name>
</gene>
<dbReference type="GO" id="GO:0005524">
    <property type="term" value="F:ATP binding"/>
    <property type="evidence" value="ECO:0007669"/>
    <property type="project" value="UniProtKB-UniRule"/>
</dbReference>
<keyword evidence="2" id="KW-0175">Coiled coil</keyword>
<dbReference type="Proteomes" id="UP000094389">
    <property type="component" value="Unassembled WGS sequence"/>
</dbReference>
<keyword evidence="1" id="KW-0067">ATP-binding</keyword>
<dbReference type="GO" id="GO:0008017">
    <property type="term" value="F:microtubule binding"/>
    <property type="evidence" value="ECO:0007669"/>
    <property type="project" value="InterPro"/>
</dbReference>
<dbReference type="SUPFAM" id="SSF52540">
    <property type="entry name" value="P-loop containing nucleoside triphosphate hydrolases"/>
    <property type="match status" value="1"/>
</dbReference>
<dbReference type="GeneID" id="30992202"/>
<dbReference type="OrthoDB" id="3176171at2759"/>
<sequence length="477" mass="54023">MKDNVQVFARVRLKLKREEGQAVLVEMKDQTTTLMPPRLPVNSSPSKKQIQEPKEFHFDHSMCSLDPVDECFVSQEKCFDLCAGELLKHTLNGYNTCIFAYGQTGSGKSYTMMGTQREPGIIPRCCEELFDACTAMPESSKAQMTVSFFEIYNEQVRDLLKTHEVNSQLRVREDPVTGPYIEGLQSFPIQVVDDFVNYMKIGNKNRTTGATKMNDKSSRSHAVFTVSIRITEFDSNEYLVRETNSCLRLVDLAGSERADATGATGVRFKEGSNINKSLTTLGRVFTSLTKNEKPPFRDSTLTWLLKESLGGNSKTAMIACISPVDYDETLSTLRYASLVKKIRLEATKNVVDQVAAHNEQEFLELQQKISDLTTSLDEANAKDQLLLQFTNMNKFLEKRLIDQRNQYDLLKSKHNALKARNDKLSGDFRAVLAAIQPNVQITREVEGLKIRHQASIEKLSRSKEQLLRDIENLQMDN</sequence>
<protein>
    <submittedName>
        <fullName evidence="4">Kinesin-domain-containing protein</fullName>
    </submittedName>
</protein>
<evidence type="ECO:0000256" key="2">
    <source>
        <dbReference type="SAM" id="Coils"/>
    </source>
</evidence>
<evidence type="ECO:0000259" key="3">
    <source>
        <dbReference type="PROSITE" id="PS50067"/>
    </source>
</evidence>
<dbReference type="PRINTS" id="PR00380">
    <property type="entry name" value="KINESINHEAVY"/>
</dbReference>
<feature type="coiled-coil region" evidence="2">
    <location>
        <begin position="362"/>
        <end position="420"/>
    </location>
</feature>
<dbReference type="Pfam" id="PF00225">
    <property type="entry name" value="Kinesin"/>
    <property type="match status" value="1"/>
</dbReference>
<name>A0A1E4S563_CYBJN</name>
<reference evidence="4 5" key="1">
    <citation type="journal article" date="2016" name="Proc. Natl. Acad. Sci. U.S.A.">
        <title>Comparative genomics of biotechnologically important yeasts.</title>
        <authorList>
            <person name="Riley R."/>
            <person name="Haridas S."/>
            <person name="Wolfe K.H."/>
            <person name="Lopes M.R."/>
            <person name="Hittinger C.T."/>
            <person name="Goeker M."/>
            <person name="Salamov A.A."/>
            <person name="Wisecaver J.H."/>
            <person name="Long T.M."/>
            <person name="Calvey C.H."/>
            <person name="Aerts A.L."/>
            <person name="Barry K.W."/>
            <person name="Choi C."/>
            <person name="Clum A."/>
            <person name="Coughlan A.Y."/>
            <person name="Deshpande S."/>
            <person name="Douglass A.P."/>
            <person name="Hanson S.J."/>
            <person name="Klenk H.-P."/>
            <person name="LaButti K.M."/>
            <person name="Lapidus A."/>
            <person name="Lindquist E.A."/>
            <person name="Lipzen A.M."/>
            <person name="Meier-Kolthoff J.P."/>
            <person name="Ohm R.A."/>
            <person name="Otillar R.P."/>
            <person name="Pangilinan J.L."/>
            <person name="Peng Y."/>
            <person name="Rokas A."/>
            <person name="Rosa C.A."/>
            <person name="Scheuner C."/>
            <person name="Sibirny A.A."/>
            <person name="Slot J.C."/>
            <person name="Stielow J.B."/>
            <person name="Sun H."/>
            <person name="Kurtzman C.P."/>
            <person name="Blackwell M."/>
            <person name="Grigoriev I.V."/>
            <person name="Jeffries T.W."/>
        </authorList>
    </citation>
    <scope>NUCLEOTIDE SEQUENCE [LARGE SCALE GENOMIC DNA]</scope>
    <source>
        <strain evidence="5">ATCC 18201 / CBS 1600 / BCRC 20928 / JCM 3617 / NBRC 0987 / NRRL Y-1542</strain>
    </source>
</reference>
<dbReference type="PANTHER" id="PTHR47117">
    <property type="entry name" value="STAR-RELATED LIPID TRANSFER PROTEIN 9"/>
    <property type="match status" value="1"/>
</dbReference>